<evidence type="ECO:0000256" key="1">
    <source>
        <dbReference type="ARBA" id="ARBA00004383"/>
    </source>
</evidence>
<dbReference type="Gene3D" id="3.30.1150.10">
    <property type="match status" value="1"/>
</dbReference>
<keyword evidence="7" id="KW-0653">Protein transport</keyword>
<proteinExistence type="inferred from homology"/>
<keyword evidence="14" id="KW-1185">Reference proteome</keyword>
<keyword evidence="3" id="KW-0813">Transport</keyword>
<dbReference type="GO" id="GO:0015031">
    <property type="term" value="P:protein transport"/>
    <property type="evidence" value="ECO:0007669"/>
    <property type="project" value="UniProtKB-KW"/>
</dbReference>
<organism evidence="13 14">
    <name type="scientific">Coraliomargarita akajimensis (strain DSM 45221 / IAM 15411 / JCM 23193 / KCTC 12865 / 04OKA010-24)</name>
    <dbReference type="NCBI Taxonomy" id="583355"/>
    <lineage>
        <taxon>Bacteria</taxon>
        <taxon>Pseudomonadati</taxon>
        <taxon>Verrucomicrobiota</taxon>
        <taxon>Opitutia</taxon>
        <taxon>Puniceicoccales</taxon>
        <taxon>Coraliomargaritaceae</taxon>
        <taxon>Coraliomargarita</taxon>
    </lineage>
</organism>
<dbReference type="GO" id="GO:0055085">
    <property type="term" value="P:transmembrane transport"/>
    <property type="evidence" value="ECO:0007669"/>
    <property type="project" value="InterPro"/>
</dbReference>
<comment type="similarity">
    <text evidence="2">Belongs to the TonB family.</text>
</comment>
<dbReference type="InterPro" id="IPR037682">
    <property type="entry name" value="TonB_C"/>
</dbReference>
<evidence type="ECO:0000256" key="9">
    <source>
        <dbReference type="ARBA" id="ARBA00023136"/>
    </source>
</evidence>
<dbReference type="KEGG" id="caa:Caka_2237"/>
<dbReference type="OrthoDB" id="6676692at2"/>
<reference evidence="13 14" key="1">
    <citation type="journal article" date="2010" name="Stand. Genomic Sci.">
        <title>Complete genome sequence of Coraliomargarita akajimensis type strain (04OKA010-24).</title>
        <authorList>
            <person name="Mavromatis K."/>
            <person name="Abt B."/>
            <person name="Brambilla E."/>
            <person name="Lapidus A."/>
            <person name="Copeland A."/>
            <person name="Deshpande S."/>
            <person name="Nolan M."/>
            <person name="Lucas S."/>
            <person name="Tice H."/>
            <person name="Cheng J.F."/>
            <person name="Han C."/>
            <person name="Detter J.C."/>
            <person name="Woyke T."/>
            <person name="Goodwin L."/>
            <person name="Pitluck S."/>
            <person name="Held B."/>
            <person name="Brettin T."/>
            <person name="Tapia R."/>
            <person name="Ivanova N."/>
            <person name="Mikhailova N."/>
            <person name="Pati A."/>
            <person name="Liolios K."/>
            <person name="Chen A."/>
            <person name="Palaniappan K."/>
            <person name="Land M."/>
            <person name="Hauser L."/>
            <person name="Chang Y.J."/>
            <person name="Jeffries C.D."/>
            <person name="Rohde M."/>
            <person name="Goker M."/>
            <person name="Bristow J."/>
            <person name="Eisen J.A."/>
            <person name="Markowitz V."/>
            <person name="Hugenholtz P."/>
            <person name="Klenk H.P."/>
            <person name="Kyrpides N.C."/>
        </authorList>
    </citation>
    <scope>NUCLEOTIDE SEQUENCE [LARGE SCALE GENOMIC DNA]</scope>
    <source>
        <strain evidence="14">DSM 45221 / IAM 15411 / JCM 23193 / KCTC 12865</strain>
    </source>
</reference>
<evidence type="ECO:0000256" key="3">
    <source>
        <dbReference type="ARBA" id="ARBA00022448"/>
    </source>
</evidence>
<dbReference type="PANTHER" id="PTHR33446:SF2">
    <property type="entry name" value="PROTEIN TONB"/>
    <property type="match status" value="1"/>
</dbReference>
<feature type="compositionally biased region" description="Pro residues" evidence="10">
    <location>
        <begin position="45"/>
        <end position="61"/>
    </location>
</feature>
<evidence type="ECO:0000256" key="6">
    <source>
        <dbReference type="ARBA" id="ARBA00022692"/>
    </source>
</evidence>
<evidence type="ECO:0000256" key="4">
    <source>
        <dbReference type="ARBA" id="ARBA00022475"/>
    </source>
</evidence>
<gene>
    <name evidence="13" type="ordered locus">Caka_2237</name>
</gene>
<accession>D5EM94</accession>
<evidence type="ECO:0000313" key="13">
    <source>
        <dbReference type="EMBL" id="ADE55254.1"/>
    </source>
</evidence>
<keyword evidence="6 11" id="KW-0812">Transmembrane</keyword>
<dbReference type="PROSITE" id="PS52015">
    <property type="entry name" value="TONB_CTD"/>
    <property type="match status" value="1"/>
</dbReference>
<evidence type="ECO:0000256" key="11">
    <source>
        <dbReference type="SAM" id="Phobius"/>
    </source>
</evidence>
<dbReference type="GO" id="GO:0098797">
    <property type="term" value="C:plasma membrane protein complex"/>
    <property type="evidence" value="ECO:0007669"/>
    <property type="project" value="TreeGrafter"/>
</dbReference>
<feature type="domain" description="TonB C-terminal" evidence="12">
    <location>
        <begin position="120"/>
        <end position="209"/>
    </location>
</feature>
<keyword evidence="8 11" id="KW-1133">Transmembrane helix</keyword>
<evidence type="ECO:0000256" key="7">
    <source>
        <dbReference type="ARBA" id="ARBA00022927"/>
    </source>
</evidence>
<sequence>MYSGFGRSLLMGGLIAFGIFMLIPITQFFEPEPSEVQELQEAVLAPPPPPPPKVDPPPPPPPEDREPPPELNQPKPLPSLEQLEVALNPGTGGVGVEMKMDFEVRTESVQEMMDIFEFGDLDEAPRILREGRWRFPPNFRKERGSGYVRVEIYVNPDGSVEVQKVLDYSHSEFIRSVKQLAETTRFSAPMKNGGPVKAKYKWRIEFPLN</sequence>
<name>D5EM94_CORAD</name>
<dbReference type="Pfam" id="PF03544">
    <property type="entry name" value="TonB_C"/>
    <property type="match status" value="1"/>
</dbReference>
<keyword evidence="4" id="KW-1003">Cell membrane</keyword>
<dbReference type="AlphaFoldDB" id="D5EM94"/>
<dbReference type="EMBL" id="CP001998">
    <property type="protein sequence ID" value="ADE55254.1"/>
    <property type="molecule type" value="Genomic_DNA"/>
</dbReference>
<dbReference type="HOGENOM" id="CLU_105894_0_0_0"/>
<dbReference type="InterPro" id="IPR051045">
    <property type="entry name" value="TonB-dependent_transducer"/>
</dbReference>
<evidence type="ECO:0000256" key="5">
    <source>
        <dbReference type="ARBA" id="ARBA00022519"/>
    </source>
</evidence>
<evidence type="ECO:0000313" key="14">
    <source>
        <dbReference type="Proteomes" id="UP000000925"/>
    </source>
</evidence>
<dbReference type="eggNOG" id="COG0810">
    <property type="taxonomic scope" value="Bacteria"/>
</dbReference>
<keyword evidence="5" id="KW-0997">Cell inner membrane</keyword>
<evidence type="ECO:0000256" key="2">
    <source>
        <dbReference type="ARBA" id="ARBA00006555"/>
    </source>
</evidence>
<dbReference type="Proteomes" id="UP000000925">
    <property type="component" value="Chromosome"/>
</dbReference>
<comment type="subcellular location">
    <subcellularLocation>
        <location evidence="1">Cell inner membrane</location>
        <topology evidence="1">Single-pass membrane protein</topology>
        <orientation evidence="1">Periplasmic side</orientation>
    </subcellularLocation>
</comment>
<dbReference type="PANTHER" id="PTHR33446">
    <property type="entry name" value="PROTEIN TONB-RELATED"/>
    <property type="match status" value="1"/>
</dbReference>
<dbReference type="GO" id="GO:0031992">
    <property type="term" value="F:energy transducer activity"/>
    <property type="evidence" value="ECO:0007669"/>
    <property type="project" value="TreeGrafter"/>
</dbReference>
<evidence type="ECO:0000256" key="8">
    <source>
        <dbReference type="ARBA" id="ARBA00022989"/>
    </source>
</evidence>
<dbReference type="SUPFAM" id="SSF74653">
    <property type="entry name" value="TolA/TonB C-terminal domain"/>
    <property type="match status" value="1"/>
</dbReference>
<dbReference type="InterPro" id="IPR006260">
    <property type="entry name" value="TonB/TolA_C"/>
</dbReference>
<feature type="transmembrane region" description="Helical" evidence="11">
    <location>
        <begin position="9"/>
        <end position="29"/>
    </location>
</feature>
<evidence type="ECO:0000259" key="12">
    <source>
        <dbReference type="PROSITE" id="PS52015"/>
    </source>
</evidence>
<protein>
    <submittedName>
        <fullName evidence="13">TonB family protein</fullName>
    </submittedName>
</protein>
<dbReference type="NCBIfam" id="TIGR01352">
    <property type="entry name" value="tonB_Cterm"/>
    <property type="match status" value="1"/>
</dbReference>
<dbReference type="STRING" id="583355.Caka_2237"/>
<evidence type="ECO:0000256" key="10">
    <source>
        <dbReference type="SAM" id="MobiDB-lite"/>
    </source>
</evidence>
<keyword evidence="9 11" id="KW-0472">Membrane</keyword>
<feature type="region of interest" description="Disordered" evidence="10">
    <location>
        <begin position="34"/>
        <end position="76"/>
    </location>
</feature>